<dbReference type="EMBL" id="LAZR01062610">
    <property type="protein sequence ID" value="KKK61175.1"/>
    <property type="molecule type" value="Genomic_DNA"/>
</dbReference>
<organism evidence="1">
    <name type="scientific">marine sediment metagenome</name>
    <dbReference type="NCBI Taxonomy" id="412755"/>
    <lineage>
        <taxon>unclassified sequences</taxon>
        <taxon>metagenomes</taxon>
        <taxon>ecological metagenomes</taxon>
    </lineage>
</organism>
<sequence length="35" mass="4226">SQRNGKEIESLFEFMGIPCDWFKINEWIKPGRLKK</sequence>
<feature type="non-terminal residue" evidence="1">
    <location>
        <position position="1"/>
    </location>
</feature>
<dbReference type="AlphaFoldDB" id="A0A0F8XJB3"/>
<protein>
    <submittedName>
        <fullName evidence="1">Uncharacterized protein</fullName>
    </submittedName>
</protein>
<accession>A0A0F8XJB3</accession>
<gene>
    <name evidence="1" type="ORF">LCGC14_3016980</name>
</gene>
<evidence type="ECO:0000313" key="1">
    <source>
        <dbReference type="EMBL" id="KKK61175.1"/>
    </source>
</evidence>
<proteinExistence type="predicted"/>
<comment type="caution">
    <text evidence="1">The sequence shown here is derived from an EMBL/GenBank/DDBJ whole genome shotgun (WGS) entry which is preliminary data.</text>
</comment>
<name>A0A0F8XJB3_9ZZZZ</name>
<reference evidence="1" key="1">
    <citation type="journal article" date="2015" name="Nature">
        <title>Complex archaea that bridge the gap between prokaryotes and eukaryotes.</title>
        <authorList>
            <person name="Spang A."/>
            <person name="Saw J.H."/>
            <person name="Jorgensen S.L."/>
            <person name="Zaremba-Niedzwiedzka K."/>
            <person name="Martijn J."/>
            <person name="Lind A.E."/>
            <person name="van Eijk R."/>
            <person name="Schleper C."/>
            <person name="Guy L."/>
            <person name="Ettema T.J."/>
        </authorList>
    </citation>
    <scope>NUCLEOTIDE SEQUENCE</scope>
</reference>